<sequence>MKNSTLFFVVLSAVLLVMGCDQKLDLQGPHDLALLEVSITVNPEIIPVTYGAGLYARITGAELPLQTAEWRYEGHFLSNAEAVTFVPQETGDYRFSFRVKDAVGRDTTVFATLNAIPLDSI</sequence>
<comment type="caution">
    <text evidence="1">The sequence shown here is derived from an EMBL/GenBank/DDBJ whole genome shotgun (WGS) entry which is preliminary data.</text>
</comment>
<evidence type="ECO:0000313" key="1">
    <source>
        <dbReference type="EMBL" id="PIS41707.1"/>
    </source>
</evidence>
<dbReference type="PROSITE" id="PS51257">
    <property type="entry name" value="PROKAR_LIPOPROTEIN"/>
    <property type="match status" value="1"/>
</dbReference>
<organism evidence="1 2">
    <name type="scientific">Candidatus Kerfeldbacteria bacterium CG08_land_8_20_14_0_20_42_7</name>
    <dbReference type="NCBI Taxonomy" id="2014245"/>
    <lineage>
        <taxon>Bacteria</taxon>
        <taxon>Candidatus Kerfeldiibacteriota</taxon>
    </lineage>
</organism>
<dbReference type="AlphaFoldDB" id="A0A2H0YT97"/>
<gene>
    <name evidence="1" type="ORF">COT25_01645</name>
</gene>
<evidence type="ECO:0000313" key="2">
    <source>
        <dbReference type="Proteomes" id="UP000228711"/>
    </source>
</evidence>
<accession>A0A2H0YT97</accession>
<dbReference type="EMBL" id="PEXV01000062">
    <property type="protein sequence ID" value="PIS41707.1"/>
    <property type="molecule type" value="Genomic_DNA"/>
</dbReference>
<proteinExistence type="predicted"/>
<name>A0A2H0YT97_9BACT</name>
<protein>
    <submittedName>
        <fullName evidence="1">Uncharacterized protein</fullName>
    </submittedName>
</protein>
<reference evidence="2" key="1">
    <citation type="submission" date="2017-09" db="EMBL/GenBank/DDBJ databases">
        <title>Depth-based differentiation of microbial function through sediment-hosted aquifers and enrichment of novel symbionts in the deep terrestrial subsurface.</title>
        <authorList>
            <person name="Probst A.J."/>
            <person name="Ladd B."/>
            <person name="Jarett J.K."/>
            <person name="Geller-Mcgrath D.E."/>
            <person name="Sieber C.M.K."/>
            <person name="Emerson J.B."/>
            <person name="Anantharaman K."/>
            <person name="Thomas B.C."/>
            <person name="Malmstrom R."/>
            <person name="Stieglmeier M."/>
            <person name="Klingl A."/>
            <person name="Woyke T."/>
            <person name="Ryan C.M."/>
            <person name="Banfield J.F."/>
        </authorList>
    </citation>
    <scope>NUCLEOTIDE SEQUENCE [LARGE SCALE GENOMIC DNA]</scope>
</reference>
<dbReference type="Proteomes" id="UP000228711">
    <property type="component" value="Unassembled WGS sequence"/>
</dbReference>